<keyword evidence="2" id="KW-0472">Membrane</keyword>
<dbReference type="Pfam" id="PF01108">
    <property type="entry name" value="Tissue_fac"/>
    <property type="match status" value="1"/>
</dbReference>
<dbReference type="Gene3D" id="2.60.40.10">
    <property type="entry name" value="Immunoglobulins"/>
    <property type="match status" value="1"/>
</dbReference>
<feature type="region of interest" description="Disordered" evidence="1">
    <location>
        <begin position="282"/>
        <end position="370"/>
    </location>
</feature>
<dbReference type="GeneID" id="103154477"/>
<dbReference type="GO" id="GO:0005886">
    <property type="term" value="C:plasma membrane"/>
    <property type="evidence" value="ECO:0007669"/>
    <property type="project" value="TreeGrafter"/>
</dbReference>
<evidence type="ECO:0000313" key="6">
    <source>
        <dbReference type="Proteomes" id="UP000028760"/>
    </source>
</evidence>
<dbReference type="GO" id="GO:0004896">
    <property type="term" value="F:cytokine receptor activity"/>
    <property type="evidence" value="ECO:0007669"/>
    <property type="project" value="TreeGrafter"/>
</dbReference>
<dbReference type="KEGG" id="pfor:103154477"/>
<dbReference type="OMA" id="CKVEAWT"/>
<feature type="domain" description="Fibronectin type-III" evidence="4">
    <location>
        <begin position="13"/>
        <end position="104"/>
    </location>
</feature>
<evidence type="ECO:0000256" key="3">
    <source>
        <dbReference type="SAM" id="SignalP"/>
    </source>
</evidence>
<dbReference type="PANTHER" id="PTHR20859:SF87">
    <property type="entry name" value="CYTOKINE RECEPTOR FAMILY MEMBER B13-RELATED"/>
    <property type="match status" value="1"/>
</dbReference>
<protein>
    <submittedName>
        <fullName evidence="5">Interferon gamma receptor 1</fullName>
    </submittedName>
</protein>
<keyword evidence="2" id="KW-1133">Transmembrane helix</keyword>
<keyword evidence="3" id="KW-0732">Signal</keyword>
<dbReference type="RefSeq" id="NP_001347795.1">
    <property type="nucleotide sequence ID" value="NM_001360866.1"/>
</dbReference>
<reference evidence="5" key="2">
    <citation type="submission" date="2025-08" db="UniProtKB">
        <authorList>
            <consortium name="Ensembl"/>
        </authorList>
    </citation>
    <scope>IDENTIFICATION</scope>
</reference>
<dbReference type="eggNOG" id="ENOG502SUK9">
    <property type="taxonomic scope" value="Eukaryota"/>
</dbReference>
<reference evidence="6" key="1">
    <citation type="submission" date="2013-10" db="EMBL/GenBank/DDBJ databases">
        <authorList>
            <person name="Schartl M."/>
            <person name="Warren W."/>
        </authorList>
    </citation>
    <scope>NUCLEOTIDE SEQUENCE [LARGE SCALE GENOMIC DNA]</scope>
    <source>
        <strain evidence="6">female</strain>
    </source>
</reference>
<dbReference type="PANTHER" id="PTHR20859">
    <property type="entry name" value="INTERFERON/INTERLEUKIN RECEPTOR"/>
    <property type="match status" value="1"/>
</dbReference>
<dbReference type="AlphaFoldDB" id="A0A087XTF4"/>
<evidence type="ECO:0000259" key="4">
    <source>
        <dbReference type="Pfam" id="PF01108"/>
    </source>
</evidence>
<sequence>MLKNGAFTALILVICGHFSDAVPPPSNVTVKCENLKITVSWDYSKHQPQTIFWVNVTGSKVVGSFEASTEEHQYDLSQFVLGSQERYLSYLVVFVTAVQGGDRSEAVNSKSFSFNQLMVVDIKCLLDLPPVKVHKAEDGASVKFANPLRFYDELKRTVTRNSNAALYFTVYPSEFRGSCRVSDLTCKLDVTLPAEDCVTLEGVLCFDQCVSQIAFKETKKYCSEKPEVDGLVMLAVILGSIFIVVIIVAVAVICKVEAWTMKIPMPKIQQKNVDRDGEQQSFFIPQENPDNSPVSIYSPPAETTSLASEDQNVCEQPEPNNNGGDDYDCRGEQNYAGGGCLDDSNPNLDMEGFVTGANGTEDDSPDGSVKTECISISSTEEEGSPYDRPHVYCQRELGDGDLVIGYSGN</sequence>
<evidence type="ECO:0000256" key="2">
    <source>
        <dbReference type="SAM" id="Phobius"/>
    </source>
</evidence>
<accession>A0A087XTF4</accession>
<reference evidence="5" key="3">
    <citation type="submission" date="2025-09" db="UniProtKB">
        <authorList>
            <consortium name="Ensembl"/>
        </authorList>
    </citation>
    <scope>IDENTIFICATION</scope>
</reference>
<name>A0A087XTF4_POEFO</name>
<dbReference type="CTD" id="3459"/>
<dbReference type="SUPFAM" id="SSF49265">
    <property type="entry name" value="Fibronectin type III"/>
    <property type="match status" value="1"/>
</dbReference>
<dbReference type="InterPro" id="IPR013783">
    <property type="entry name" value="Ig-like_fold"/>
</dbReference>
<dbReference type="InterPro" id="IPR003961">
    <property type="entry name" value="FN3_dom"/>
</dbReference>
<dbReference type="Ensembl" id="ENSPFOT00000009069.1">
    <property type="protein sequence ID" value="ENSPFOP00000009057.1"/>
    <property type="gene ID" value="ENSPFOG00000009105.1"/>
</dbReference>
<dbReference type="EMBL" id="AYCK01017049">
    <property type="status" value="NOT_ANNOTATED_CDS"/>
    <property type="molecule type" value="Genomic_DNA"/>
</dbReference>
<dbReference type="GeneTree" id="ENSGT00530000067736"/>
<dbReference type="STRING" id="48698.ENSPFOP00000009057"/>
<feature type="signal peptide" evidence="3">
    <location>
        <begin position="1"/>
        <end position="21"/>
    </location>
</feature>
<dbReference type="InterPro" id="IPR036116">
    <property type="entry name" value="FN3_sf"/>
</dbReference>
<dbReference type="Proteomes" id="UP000028760">
    <property type="component" value="Unassembled WGS sequence"/>
</dbReference>
<organism evidence="5 6">
    <name type="scientific">Poecilia formosa</name>
    <name type="common">Amazon molly</name>
    <name type="synonym">Limia formosa</name>
    <dbReference type="NCBI Taxonomy" id="48698"/>
    <lineage>
        <taxon>Eukaryota</taxon>
        <taxon>Metazoa</taxon>
        <taxon>Chordata</taxon>
        <taxon>Craniata</taxon>
        <taxon>Vertebrata</taxon>
        <taxon>Euteleostomi</taxon>
        <taxon>Actinopterygii</taxon>
        <taxon>Neopterygii</taxon>
        <taxon>Teleostei</taxon>
        <taxon>Neoteleostei</taxon>
        <taxon>Acanthomorphata</taxon>
        <taxon>Ovalentaria</taxon>
        <taxon>Atherinomorphae</taxon>
        <taxon>Cyprinodontiformes</taxon>
        <taxon>Poeciliidae</taxon>
        <taxon>Poeciliinae</taxon>
        <taxon>Poecilia</taxon>
    </lineage>
</organism>
<feature type="compositionally biased region" description="Polar residues" evidence="1">
    <location>
        <begin position="282"/>
        <end position="323"/>
    </location>
</feature>
<keyword evidence="6" id="KW-1185">Reference proteome</keyword>
<feature type="chain" id="PRO_5001833488" evidence="3">
    <location>
        <begin position="22"/>
        <end position="409"/>
    </location>
</feature>
<feature type="transmembrane region" description="Helical" evidence="2">
    <location>
        <begin position="231"/>
        <end position="254"/>
    </location>
</feature>
<dbReference type="InterPro" id="IPR050650">
    <property type="entry name" value="Type-II_Cytokine-TF_Rcpt"/>
</dbReference>
<evidence type="ECO:0000256" key="1">
    <source>
        <dbReference type="SAM" id="MobiDB-lite"/>
    </source>
</evidence>
<proteinExistence type="predicted"/>
<keyword evidence="2" id="KW-0812">Transmembrane</keyword>
<evidence type="ECO:0000313" key="5">
    <source>
        <dbReference type="Ensembl" id="ENSPFOP00000009057.1"/>
    </source>
</evidence>